<dbReference type="GO" id="GO:0006281">
    <property type="term" value="P:DNA repair"/>
    <property type="evidence" value="ECO:0007669"/>
    <property type="project" value="InterPro"/>
</dbReference>
<dbReference type="GO" id="GO:0015627">
    <property type="term" value="C:type II protein secretion system complex"/>
    <property type="evidence" value="ECO:0007669"/>
    <property type="project" value="TreeGrafter"/>
</dbReference>
<keyword evidence="1" id="KW-1133">Transmembrane helix</keyword>
<dbReference type="InterPro" id="IPR003583">
    <property type="entry name" value="Hlx-hairpin-Hlx_DNA-bd_motif"/>
</dbReference>
<reference evidence="3 4" key="1">
    <citation type="journal article" date="2016" name="Front. Microbiol.">
        <title>Genomic Resource of Rice Seed Associated Bacteria.</title>
        <authorList>
            <person name="Midha S."/>
            <person name="Bansal K."/>
            <person name="Sharma S."/>
            <person name="Kumar N."/>
            <person name="Patil P.P."/>
            <person name="Chaudhry V."/>
            <person name="Patil P.B."/>
        </authorList>
    </citation>
    <scope>NUCLEOTIDE SEQUENCE [LARGE SCALE GENOMIC DNA]</scope>
    <source>
        <strain evidence="3 4">RSA3</strain>
    </source>
</reference>
<dbReference type="AlphaFoldDB" id="A0A147FBP6"/>
<dbReference type="EMBL" id="LDRV01000010">
    <property type="protein sequence ID" value="KTS13997.1"/>
    <property type="molecule type" value="Genomic_DNA"/>
</dbReference>
<keyword evidence="1" id="KW-0472">Membrane</keyword>
<organism evidence="3 4">
    <name type="scientific">Microbacterium testaceum</name>
    <name type="common">Aureobacterium testaceum</name>
    <name type="synonym">Brevibacterium testaceum</name>
    <dbReference type="NCBI Taxonomy" id="2033"/>
    <lineage>
        <taxon>Bacteria</taxon>
        <taxon>Bacillati</taxon>
        <taxon>Actinomycetota</taxon>
        <taxon>Actinomycetes</taxon>
        <taxon>Micrococcales</taxon>
        <taxon>Microbacteriaceae</taxon>
        <taxon>Microbacterium</taxon>
    </lineage>
</organism>
<protein>
    <submittedName>
        <fullName evidence="3">Competence protein ComEA</fullName>
    </submittedName>
</protein>
<evidence type="ECO:0000259" key="2">
    <source>
        <dbReference type="SMART" id="SM00278"/>
    </source>
</evidence>
<dbReference type="PANTHER" id="PTHR21180">
    <property type="entry name" value="ENDONUCLEASE/EXONUCLEASE/PHOSPHATASE FAMILY DOMAIN-CONTAINING PROTEIN 1"/>
    <property type="match status" value="1"/>
</dbReference>
<feature type="domain" description="Helix-hairpin-helix DNA-binding motif class 1" evidence="2">
    <location>
        <begin position="183"/>
        <end position="202"/>
    </location>
</feature>
<name>A0A147FBP6_MICTE</name>
<sequence>MTATPDPAGDALGARRRLGIGAVIVLVLLAFAVTIGIGMVRGASGAQVVSTASSPSVTVAGPPETGLYAHVAGAVRSPGLYRLEAGDRVADAIALAGGFAENAERAGVNLARAVADGEQIVVPVVGATPDEATGTTPGPAAGSLIDLNTATREQLDTLPRVGPAIADRIIAWRKENGRFTSVDDLGSVPGIGEKMLDGLRDLVRV</sequence>
<dbReference type="Pfam" id="PF10531">
    <property type="entry name" value="SLBB"/>
    <property type="match status" value="1"/>
</dbReference>
<feature type="transmembrane region" description="Helical" evidence="1">
    <location>
        <begin position="20"/>
        <end position="40"/>
    </location>
</feature>
<comment type="caution">
    <text evidence="3">The sequence shown here is derived from an EMBL/GenBank/DDBJ whole genome shotgun (WGS) entry which is preliminary data.</text>
</comment>
<gene>
    <name evidence="3" type="ORF">RSA3_01990</name>
</gene>
<dbReference type="Gene3D" id="3.10.560.10">
    <property type="entry name" value="Outer membrane lipoprotein wza domain like"/>
    <property type="match status" value="1"/>
</dbReference>
<feature type="domain" description="Helix-hairpin-helix DNA-binding motif class 1" evidence="2">
    <location>
        <begin position="153"/>
        <end position="172"/>
    </location>
</feature>
<dbReference type="SMART" id="SM00278">
    <property type="entry name" value="HhH1"/>
    <property type="match status" value="2"/>
</dbReference>
<dbReference type="InterPro" id="IPR010994">
    <property type="entry name" value="RuvA_2-like"/>
</dbReference>
<dbReference type="GO" id="GO:0015628">
    <property type="term" value="P:protein secretion by the type II secretion system"/>
    <property type="evidence" value="ECO:0007669"/>
    <property type="project" value="TreeGrafter"/>
</dbReference>
<evidence type="ECO:0000313" key="4">
    <source>
        <dbReference type="Proteomes" id="UP000072189"/>
    </source>
</evidence>
<dbReference type="RefSeq" id="WP_058613090.1">
    <property type="nucleotide sequence ID" value="NZ_LDRV01000010.1"/>
</dbReference>
<dbReference type="Pfam" id="PF12836">
    <property type="entry name" value="HHH_3"/>
    <property type="match status" value="1"/>
</dbReference>
<evidence type="ECO:0000313" key="3">
    <source>
        <dbReference type="EMBL" id="KTS13997.1"/>
    </source>
</evidence>
<accession>A0A147FBP6</accession>
<dbReference type="SUPFAM" id="SSF47781">
    <property type="entry name" value="RuvA domain 2-like"/>
    <property type="match status" value="1"/>
</dbReference>
<dbReference type="Gene3D" id="1.10.150.320">
    <property type="entry name" value="Photosystem II 12 kDa extrinsic protein"/>
    <property type="match status" value="1"/>
</dbReference>
<dbReference type="GO" id="GO:0003677">
    <property type="term" value="F:DNA binding"/>
    <property type="evidence" value="ECO:0007669"/>
    <property type="project" value="InterPro"/>
</dbReference>
<dbReference type="PATRIC" id="fig|2033.7.peg.138"/>
<evidence type="ECO:0000256" key="1">
    <source>
        <dbReference type="SAM" id="Phobius"/>
    </source>
</evidence>
<dbReference type="InterPro" id="IPR019554">
    <property type="entry name" value="Soluble_ligand-bd"/>
</dbReference>
<dbReference type="PANTHER" id="PTHR21180:SF32">
    <property type="entry name" value="ENDONUCLEASE_EXONUCLEASE_PHOSPHATASE FAMILY DOMAIN-CONTAINING PROTEIN 1"/>
    <property type="match status" value="1"/>
</dbReference>
<dbReference type="InterPro" id="IPR051675">
    <property type="entry name" value="Endo/Exo/Phosphatase_dom_1"/>
</dbReference>
<dbReference type="Proteomes" id="UP000072189">
    <property type="component" value="Unassembled WGS sequence"/>
</dbReference>
<proteinExistence type="predicted"/>
<keyword evidence="1" id="KW-0812">Transmembrane</keyword>